<accession>A0AAU7CTM5</accession>
<proteinExistence type="predicted"/>
<protein>
    <submittedName>
        <fullName evidence="1">Uncharacterized protein</fullName>
    </submittedName>
</protein>
<organism evidence="1">
    <name type="scientific">Singulisphaera sp. Ch08</name>
    <dbReference type="NCBI Taxonomy" id="3120278"/>
    <lineage>
        <taxon>Bacteria</taxon>
        <taxon>Pseudomonadati</taxon>
        <taxon>Planctomycetota</taxon>
        <taxon>Planctomycetia</taxon>
        <taxon>Isosphaerales</taxon>
        <taxon>Isosphaeraceae</taxon>
        <taxon>Singulisphaera</taxon>
    </lineage>
</organism>
<evidence type="ECO:0000313" key="1">
    <source>
        <dbReference type="EMBL" id="XBH08445.1"/>
    </source>
</evidence>
<sequence>MAVLLPTDFRHVVEGRKAGKASPVYLVNTLGITSVVWHGVETAGGATGLAKYGVPLSTAERERVIATEEDPTPPL</sequence>
<gene>
    <name evidence="1" type="ORF">V5E97_38215</name>
</gene>
<dbReference type="AlphaFoldDB" id="A0AAU7CTM5"/>
<reference evidence="1" key="1">
    <citation type="submission" date="2024-05" db="EMBL/GenBank/DDBJ databases">
        <title>Planctomycetes of the genus Singulisphaera possess chitinolytic capabilities.</title>
        <authorList>
            <person name="Ivanova A."/>
        </authorList>
    </citation>
    <scope>NUCLEOTIDE SEQUENCE</scope>
    <source>
        <strain evidence="1">Ch08T</strain>
    </source>
</reference>
<name>A0AAU7CTM5_9BACT</name>
<dbReference type="RefSeq" id="WP_406701309.1">
    <property type="nucleotide sequence ID" value="NZ_CP155447.1"/>
</dbReference>
<dbReference type="EMBL" id="CP155447">
    <property type="protein sequence ID" value="XBH08445.1"/>
    <property type="molecule type" value="Genomic_DNA"/>
</dbReference>